<accession>A0AB39QFU7</accession>
<evidence type="ECO:0000313" key="1">
    <source>
        <dbReference type="EMBL" id="XDQ41514.1"/>
    </source>
</evidence>
<gene>
    <name evidence="1" type="ORF">AB5J52_04080</name>
</gene>
<protein>
    <recommendedName>
        <fullName evidence="2">ATP synthase E subunit</fullName>
    </recommendedName>
</protein>
<name>A0AB39QFU7_9ACTN</name>
<sequence>MAAPPDALEPVRAGLLRTARAEAAAVLDGARAEAEEVLRAARTTAEESLARARDLGTADGAAAARRERTRAVQDAWTAELAARAEVYARLRDQVRAGVRRALAEDTGRQRRLTRTARALLGPGARVAEAPGGGVTAEVPGRRADLSADALADRALDRLGARAETLWGPP</sequence>
<proteinExistence type="predicted"/>
<organism evidence="1">
    <name type="scientific">Streptomyces sp. R39</name>
    <dbReference type="NCBI Taxonomy" id="3238631"/>
    <lineage>
        <taxon>Bacteria</taxon>
        <taxon>Bacillati</taxon>
        <taxon>Actinomycetota</taxon>
        <taxon>Actinomycetes</taxon>
        <taxon>Kitasatosporales</taxon>
        <taxon>Streptomycetaceae</taxon>
        <taxon>Streptomyces</taxon>
    </lineage>
</organism>
<dbReference type="GeneID" id="301463580"/>
<dbReference type="EMBL" id="CP163441">
    <property type="protein sequence ID" value="XDQ41514.1"/>
    <property type="molecule type" value="Genomic_DNA"/>
</dbReference>
<dbReference type="AlphaFoldDB" id="A0AB39QFU7"/>
<evidence type="ECO:0008006" key="2">
    <source>
        <dbReference type="Google" id="ProtNLM"/>
    </source>
</evidence>
<dbReference type="RefSeq" id="WP_234532681.1">
    <property type="nucleotide sequence ID" value="NZ_CP163441.1"/>
</dbReference>
<reference evidence="1" key="1">
    <citation type="submission" date="2024-07" db="EMBL/GenBank/DDBJ databases">
        <authorList>
            <person name="Yu S.T."/>
        </authorList>
    </citation>
    <scope>NUCLEOTIDE SEQUENCE</scope>
    <source>
        <strain evidence="1">R39</strain>
    </source>
</reference>